<evidence type="ECO:0000256" key="1">
    <source>
        <dbReference type="SAM" id="Phobius"/>
    </source>
</evidence>
<evidence type="ECO:0008006" key="4">
    <source>
        <dbReference type="Google" id="ProtNLM"/>
    </source>
</evidence>
<protein>
    <recommendedName>
        <fullName evidence="4">Major facilitator superfamily (MFS) profile domain-containing protein</fullName>
    </recommendedName>
</protein>
<sequence>MQIRHSGLGIASFILSLGGGVLMFLLIVLAGVAELSTPGGMDEGAPATVMIGLGIIGAGLVELVALALGVAGVLQRDRRKVLAILGLVFSCGALLGTAGLLLLGLLS</sequence>
<evidence type="ECO:0000313" key="3">
    <source>
        <dbReference type="Proteomes" id="UP001605261"/>
    </source>
</evidence>
<gene>
    <name evidence="2" type="ORF">ACEU0G_000429</name>
</gene>
<keyword evidence="3" id="KW-1185">Reference proteome</keyword>
<dbReference type="EMBL" id="JBHGCJ010000012">
    <property type="protein sequence ID" value="MFG6110552.1"/>
    <property type="molecule type" value="Genomic_DNA"/>
</dbReference>
<evidence type="ECO:0000313" key="2">
    <source>
        <dbReference type="EMBL" id="MFG6110552.1"/>
    </source>
</evidence>
<dbReference type="RefSeq" id="WP_259207644.1">
    <property type="nucleotide sequence ID" value="NZ_JBHGCJ010000012.1"/>
</dbReference>
<reference evidence="2 3" key="1">
    <citation type="submission" date="2024-09" db="EMBL/GenBank/DDBJ databases">
        <authorList>
            <consortium name="All-Russian atlas of soil microorganisms"/>
            <consortium name="as a basis for the search for new antimicrobial producers and enzymes with unique properties"/>
            <person name="Sokolova E.A."/>
            <person name="Voronina E.N."/>
        </authorList>
    </citation>
    <scope>NUCLEOTIDE SEQUENCE [LARGE SCALE GENOMIC DNA]</scope>
    <source>
        <strain evidence="2 3">AF-22b-331.1</strain>
    </source>
</reference>
<dbReference type="Proteomes" id="UP001605261">
    <property type="component" value="Unassembled WGS sequence"/>
</dbReference>
<comment type="caution">
    <text evidence="2">The sequence shown here is derived from an EMBL/GenBank/DDBJ whole genome shotgun (WGS) entry which is preliminary data.</text>
</comment>
<feature type="transmembrane region" description="Helical" evidence="1">
    <location>
        <begin position="7"/>
        <end position="29"/>
    </location>
</feature>
<name>A0ABW7D007_9GAMM</name>
<keyword evidence="1" id="KW-0812">Transmembrane</keyword>
<organism evidence="2 3">
    <name type="scientific">Stenotrophomonas nematodicola</name>
    <dbReference type="NCBI Taxonomy" id="2656746"/>
    <lineage>
        <taxon>Bacteria</taxon>
        <taxon>Pseudomonadati</taxon>
        <taxon>Pseudomonadota</taxon>
        <taxon>Gammaproteobacteria</taxon>
        <taxon>Lysobacterales</taxon>
        <taxon>Lysobacteraceae</taxon>
        <taxon>Stenotrophomonas</taxon>
    </lineage>
</organism>
<feature type="transmembrane region" description="Helical" evidence="1">
    <location>
        <begin position="49"/>
        <end position="74"/>
    </location>
</feature>
<keyword evidence="1" id="KW-0472">Membrane</keyword>
<accession>A0ABW7D007</accession>
<proteinExistence type="predicted"/>
<feature type="transmembrane region" description="Helical" evidence="1">
    <location>
        <begin position="81"/>
        <end position="106"/>
    </location>
</feature>
<keyword evidence="1" id="KW-1133">Transmembrane helix</keyword>